<dbReference type="Gene3D" id="3.30.200.20">
    <property type="entry name" value="Phosphorylase Kinase, domain 1"/>
    <property type="match status" value="1"/>
</dbReference>
<name>A0A5M8FC90_9GAMM</name>
<dbReference type="GO" id="GO:0004672">
    <property type="term" value="F:protein kinase activity"/>
    <property type="evidence" value="ECO:0007669"/>
    <property type="project" value="InterPro"/>
</dbReference>
<proteinExistence type="predicted"/>
<dbReference type="Proteomes" id="UP000322981">
    <property type="component" value="Unassembled WGS sequence"/>
</dbReference>
<dbReference type="SUPFAM" id="SSF56112">
    <property type="entry name" value="Protein kinase-like (PK-like)"/>
    <property type="match status" value="1"/>
</dbReference>
<organism evidence="2 3">
    <name type="scientific">Thiohalocapsa marina</name>
    <dbReference type="NCBI Taxonomy" id="424902"/>
    <lineage>
        <taxon>Bacteria</taxon>
        <taxon>Pseudomonadati</taxon>
        <taxon>Pseudomonadota</taxon>
        <taxon>Gammaproteobacteria</taxon>
        <taxon>Chromatiales</taxon>
        <taxon>Chromatiaceae</taxon>
        <taxon>Thiohalocapsa</taxon>
    </lineage>
</organism>
<evidence type="ECO:0000313" key="3">
    <source>
        <dbReference type="Proteomes" id="UP000322981"/>
    </source>
</evidence>
<dbReference type="PROSITE" id="PS50011">
    <property type="entry name" value="PROTEIN_KINASE_DOM"/>
    <property type="match status" value="1"/>
</dbReference>
<evidence type="ECO:0000313" key="2">
    <source>
        <dbReference type="EMBL" id="KAA6182478.1"/>
    </source>
</evidence>
<protein>
    <submittedName>
        <fullName evidence="2">Protein kinase</fullName>
    </submittedName>
</protein>
<keyword evidence="2" id="KW-0418">Kinase</keyword>
<feature type="domain" description="Protein kinase" evidence="1">
    <location>
        <begin position="49"/>
        <end position="156"/>
    </location>
</feature>
<gene>
    <name evidence="2" type="ORF">F2Q65_17840</name>
</gene>
<accession>A0A5M8FC90</accession>
<sequence>MLDSKSNQLCPGCFATKEIQNPCSHCEYDEAAARGPLMLPHRALLNGQFLIGRVLGKPGGFGITYLGWDQQLHTRVAIKEYLPRDLAGRGVDQSTVVAHSGDDAELFRFGLEQFVREARTLAQLDHPNIVRVRQFFEANGTAYLVMDYYEGLSFAE</sequence>
<dbReference type="EMBL" id="VWXX01000046">
    <property type="protein sequence ID" value="KAA6182478.1"/>
    <property type="molecule type" value="Genomic_DNA"/>
</dbReference>
<dbReference type="InterPro" id="IPR011009">
    <property type="entry name" value="Kinase-like_dom_sf"/>
</dbReference>
<dbReference type="GO" id="GO:0005524">
    <property type="term" value="F:ATP binding"/>
    <property type="evidence" value="ECO:0007669"/>
    <property type="project" value="InterPro"/>
</dbReference>
<reference evidence="2 3" key="1">
    <citation type="submission" date="2019-09" db="EMBL/GenBank/DDBJ databases">
        <title>Whole-genome sequence of the purple sulfur bacterium Thiohalocapsa marina DSM 19078.</title>
        <authorList>
            <person name="Kyndt J.A."/>
            <person name="Meyer T.E."/>
        </authorList>
    </citation>
    <scope>NUCLEOTIDE SEQUENCE [LARGE SCALE GENOMIC DNA]</scope>
    <source>
        <strain evidence="2 3">DSM 19078</strain>
    </source>
</reference>
<comment type="caution">
    <text evidence="2">The sequence shown here is derived from an EMBL/GenBank/DDBJ whole genome shotgun (WGS) entry which is preliminary data.</text>
</comment>
<evidence type="ECO:0000259" key="1">
    <source>
        <dbReference type="PROSITE" id="PS50011"/>
    </source>
</evidence>
<dbReference type="AlphaFoldDB" id="A0A5M8FC90"/>
<keyword evidence="2" id="KW-0808">Transferase</keyword>
<keyword evidence="3" id="KW-1185">Reference proteome</keyword>
<feature type="non-terminal residue" evidence="2">
    <location>
        <position position="156"/>
    </location>
</feature>
<dbReference type="InterPro" id="IPR000719">
    <property type="entry name" value="Prot_kinase_dom"/>
</dbReference>